<dbReference type="Pfam" id="PF13855">
    <property type="entry name" value="LRR_8"/>
    <property type="match status" value="1"/>
</dbReference>
<keyword evidence="1" id="KW-0433">Leucine-rich repeat</keyword>
<feature type="chain" id="PRO_5001591145" description="LRRNT domain-containing protein" evidence="3">
    <location>
        <begin position="24"/>
        <end position="133"/>
    </location>
</feature>
<evidence type="ECO:0008006" key="6">
    <source>
        <dbReference type="Google" id="ProtNLM"/>
    </source>
</evidence>
<dbReference type="PANTHER" id="PTHR24367">
    <property type="entry name" value="LEUCINE-RICH REPEAT-CONTAINING PROTEIN"/>
    <property type="match status" value="1"/>
</dbReference>
<dbReference type="AlphaFoldDB" id="A0A060XME3"/>
<dbReference type="GO" id="GO:0005615">
    <property type="term" value="C:extracellular space"/>
    <property type="evidence" value="ECO:0007669"/>
    <property type="project" value="TreeGrafter"/>
</dbReference>
<reference evidence="4" key="1">
    <citation type="journal article" date="2014" name="Nat. Commun.">
        <title>The rainbow trout genome provides novel insights into evolution after whole-genome duplication in vertebrates.</title>
        <authorList>
            <person name="Berthelot C."/>
            <person name="Brunet F."/>
            <person name="Chalopin D."/>
            <person name="Juanchich A."/>
            <person name="Bernard M."/>
            <person name="Noel B."/>
            <person name="Bento P."/>
            <person name="Da Silva C."/>
            <person name="Labadie K."/>
            <person name="Alberti A."/>
            <person name="Aury J.M."/>
            <person name="Louis A."/>
            <person name="Dehais P."/>
            <person name="Bardou P."/>
            <person name="Montfort J."/>
            <person name="Klopp C."/>
            <person name="Cabau C."/>
            <person name="Gaspin C."/>
            <person name="Thorgaard G.H."/>
            <person name="Boussaha M."/>
            <person name="Quillet E."/>
            <person name="Guyomard R."/>
            <person name="Galiana D."/>
            <person name="Bobe J."/>
            <person name="Volff J.N."/>
            <person name="Genet C."/>
            <person name="Wincker P."/>
            <person name="Jaillon O."/>
            <person name="Roest Crollius H."/>
            <person name="Guiguen Y."/>
        </authorList>
    </citation>
    <scope>NUCLEOTIDE SEQUENCE [LARGE SCALE GENOMIC DNA]</scope>
</reference>
<dbReference type="SMART" id="SM00369">
    <property type="entry name" value="LRR_TYP"/>
    <property type="match status" value="2"/>
</dbReference>
<dbReference type="SUPFAM" id="SSF52058">
    <property type="entry name" value="L domain-like"/>
    <property type="match status" value="1"/>
</dbReference>
<keyword evidence="2" id="KW-0677">Repeat</keyword>
<evidence type="ECO:0000256" key="2">
    <source>
        <dbReference type="ARBA" id="ARBA00022737"/>
    </source>
</evidence>
<evidence type="ECO:0000313" key="5">
    <source>
        <dbReference type="Proteomes" id="UP000193380"/>
    </source>
</evidence>
<dbReference type="STRING" id="8022.A0A060XME3"/>
<feature type="signal peptide" evidence="3">
    <location>
        <begin position="1"/>
        <end position="23"/>
    </location>
</feature>
<evidence type="ECO:0000313" key="4">
    <source>
        <dbReference type="EMBL" id="CDQ78070.1"/>
    </source>
</evidence>
<dbReference type="InterPro" id="IPR003591">
    <property type="entry name" value="Leu-rich_rpt_typical-subtyp"/>
</dbReference>
<name>A0A060XME3_ONCMY</name>
<sequence>MLASKHWLWINLIILCLGQASLAAPKKVFRCPSGCSCSRETIICVGTSSVPRTMPNDINSLSIVNGSLAEITEAMFSLMPSLQLLLLNSNSLTTIKDDAFYGLPHLEYLFIEGNKIETIAKNALRGLRDVTHL</sequence>
<proteinExistence type="predicted"/>
<dbReference type="InterPro" id="IPR051295">
    <property type="entry name" value="LGI_related"/>
</dbReference>
<dbReference type="PANTHER" id="PTHR24367:SF21">
    <property type="entry name" value="LEUCINE-RICH REPEAT LGI FAMILY MEMBER 2"/>
    <property type="match status" value="1"/>
</dbReference>
<reference evidence="4" key="2">
    <citation type="submission" date="2014-03" db="EMBL/GenBank/DDBJ databases">
        <authorList>
            <person name="Genoscope - CEA"/>
        </authorList>
    </citation>
    <scope>NUCLEOTIDE SEQUENCE</scope>
</reference>
<dbReference type="GO" id="GO:1904862">
    <property type="term" value="P:inhibitory synapse assembly"/>
    <property type="evidence" value="ECO:0007669"/>
    <property type="project" value="TreeGrafter"/>
</dbReference>
<evidence type="ECO:0000256" key="1">
    <source>
        <dbReference type="ARBA" id="ARBA00022614"/>
    </source>
</evidence>
<organism evidence="4 5">
    <name type="scientific">Oncorhynchus mykiss</name>
    <name type="common">Rainbow trout</name>
    <name type="synonym">Salmo gairdneri</name>
    <dbReference type="NCBI Taxonomy" id="8022"/>
    <lineage>
        <taxon>Eukaryota</taxon>
        <taxon>Metazoa</taxon>
        <taxon>Chordata</taxon>
        <taxon>Craniata</taxon>
        <taxon>Vertebrata</taxon>
        <taxon>Euteleostomi</taxon>
        <taxon>Actinopterygii</taxon>
        <taxon>Neopterygii</taxon>
        <taxon>Teleostei</taxon>
        <taxon>Protacanthopterygii</taxon>
        <taxon>Salmoniformes</taxon>
        <taxon>Salmonidae</taxon>
        <taxon>Salmoninae</taxon>
        <taxon>Oncorhynchus</taxon>
    </lineage>
</organism>
<dbReference type="InterPro" id="IPR032675">
    <property type="entry name" value="LRR_dom_sf"/>
</dbReference>
<keyword evidence="3" id="KW-0732">Signal</keyword>
<dbReference type="PaxDb" id="8022-A0A060XME3"/>
<dbReference type="EMBL" id="FR905285">
    <property type="protein sequence ID" value="CDQ78070.1"/>
    <property type="molecule type" value="Genomic_DNA"/>
</dbReference>
<protein>
    <recommendedName>
        <fullName evidence="6">LRRNT domain-containing protein</fullName>
    </recommendedName>
</protein>
<evidence type="ECO:0000256" key="3">
    <source>
        <dbReference type="SAM" id="SignalP"/>
    </source>
</evidence>
<gene>
    <name evidence="4" type="ORF">GSONMT00029234001</name>
</gene>
<dbReference type="Proteomes" id="UP000193380">
    <property type="component" value="Unassembled WGS sequence"/>
</dbReference>
<dbReference type="Gene3D" id="3.80.10.10">
    <property type="entry name" value="Ribonuclease Inhibitor"/>
    <property type="match status" value="1"/>
</dbReference>
<accession>A0A060XME3</accession>
<dbReference type="InterPro" id="IPR001611">
    <property type="entry name" value="Leu-rich_rpt"/>
</dbReference>